<dbReference type="EMBL" id="MTKP01000082">
    <property type="protein sequence ID" value="RWX49076.1"/>
    <property type="molecule type" value="Genomic_DNA"/>
</dbReference>
<name>A0A3S3RVG7_9BACT</name>
<comment type="caution">
    <text evidence="1">The sequence shown here is derived from an EMBL/GenBank/DDBJ whole genome shotgun (WGS) entry which is preliminary data.</text>
</comment>
<proteinExistence type="predicted"/>
<evidence type="ECO:0000313" key="2">
    <source>
        <dbReference type="Proteomes" id="UP000288086"/>
    </source>
</evidence>
<keyword evidence="2" id="KW-1185">Reference proteome</keyword>
<dbReference type="Gene3D" id="3.30.565.10">
    <property type="entry name" value="Histidine kinase-like ATPase, C-terminal domain"/>
    <property type="match status" value="1"/>
</dbReference>
<evidence type="ECO:0000313" key="1">
    <source>
        <dbReference type="EMBL" id="RWX49076.1"/>
    </source>
</evidence>
<dbReference type="InterPro" id="IPR036890">
    <property type="entry name" value="HATPase_C_sf"/>
</dbReference>
<organism evidence="1 2">
    <name type="scientific">Candidatus Electrothrix communis</name>
    <dbReference type="NCBI Taxonomy" id="1859133"/>
    <lineage>
        <taxon>Bacteria</taxon>
        <taxon>Pseudomonadati</taxon>
        <taxon>Thermodesulfobacteriota</taxon>
        <taxon>Desulfobulbia</taxon>
        <taxon>Desulfobulbales</taxon>
        <taxon>Desulfobulbaceae</taxon>
        <taxon>Candidatus Electrothrix</taxon>
    </lineage>
</organism>
<dbReference type="AlphaFoldDB" id="A0A3S3RVG7"/>
<accession>A0A3S3RVG7</accession>
<feature type="non-terminal residue" evidence="1">
    <location>
        <position position="229"/>
    </location>
</feature>
<dbReference type="Proteomes" id="UP000288086">
    <property type="component" value="Unassembled WGS sequence"/>
</dbReference>
<protein>
    <recommendedName>
        <fullName evidence="3">Histidine kinase-, DNA gyrase B-, and HSP90-like ATPase</fullName>
    </recommendedName>
</protein>
<sequence length="229" mass="25433">MIDAAIRLLSLFNQLDRCSKRVTLDFKDDETGVMGYLNRMGFFDNLSSSVEVRPQRPDYSGANRYGGMNTSLVEIARINREHRDVNLLSRLTDTLMRCCGEREDARELEGAAWTIFAELIDNIFSHSETPLDGYAALQLYQGGDNLSVSVSDSGLGIMETLRPTLETESPSLSRLSDNDLLVEIFRQGISRHGADRGCGLKGSAAKAIKFRAKLDVRLPTSRVLLVPSK</sequence>
<dbReference type="SUPFAM" id="SSF55874">
    <property type="entry name" value="ATPase domain of HSP90 chaperone/DNA topoisomerase II/histidine kinase"/>
    <property type="match status" value="1"/>
</dbReference>
<reference evidence="1 2" key="1">
    <citation type="submission" date="2017-01" db="EMBL/GenBank/DDBJ databases">
        <title>The cable genome- insights into the physiology and evolution of filamentous bacteria capable of sulfide oxidation via long distance electron transfer.</title>
        <authorList>
            <person name="Schreiber L."/>
            <person name="Bjerg J.T."/>
            <person name="Boggild A."/>
            <person name="Van De Vossenberg J."/>
            <person name="Meysman F."/>
            <person name="Nielsen L.P."/>
            <person name="Schramm A."/>
            <person name="Kjeldsen K.U."/>
        </authorList>
    </citation>
    <scope>NUCLEOTIDE SEQUENCE [LARGE SCALE GENOMIC DNA]</scope>
    <source>
        <strain evidence="1">A1</strain>
    </source>
</reference>
<evidence type="ECO:0008006" key="3">
    <source>
        <dbReference type="Google" id="ProtNLM"/>
    </source>
</evidence>
<gene>
    <name evidence="1" type="ORF">VT98_10823</name>
</gene>